<comment type="caution">
    <text evidence="2">The sequence shown here is derived from an EMBL/GenBank/DDBJ whole genome shotgun (WGS) entry which is preliminary data.</text>
</comment>
<evidence type="ECO:0000313" key="3">
    <source>
        <dbReference type="Proteomes" id="UP000260649"/>
    </source>
</evidence>
<name>A0A3E2B620_9FIRM</name>
<dbReference type="InterPro" id="IPR029039">
    <property type="entry name" value="Flavoprotein-like_sf"/>
</dbReference>
<evidence type="ECO:0000313" key="2">
    <source>
        <dbReference type="EMBL" id="RFT07459.1"/>
    </source>
</evidence>
<proteinExistence type="predicted"/>
<protein>
    <submittedName>
        <fullName evidence="2">NAD(P)H dehydrogenase</fullName>
    </submittedName>
</protein>
<accession>A0A3E2B620</accession>
<dbReference type="Gene3D" id="3.40.50.360">
    <property type="match status" value="1"/>
</dbReference>
<keyword evidence="3" id="KW-1185">Reference proteome</keyword>
<reference evidence="2 3" key="1">
    <citation type="submission" date="2018-07" db="EMBL/GenBank/DDBJ databases">
        <title>GABA Modulating Bacteria of the Human Gut Microbiota.</title>
        <authorList>
            <person name="Strandwitz P."/>
            <person name="Kim K.H."/>
            <person name="Terekhova D."/>
            <person name="Liu J.K."/>
            <person name="Sharma A."/>
            <person name="Levering J."/>
            <person name="Mcdonald D."/>
            <person name="Dietrich D."/>
            <person name="Ramadhar T.R."/>
            <person name="Lekbua A."/>
            <person name="Mroue N."/>
            <person name="Liston C."/>
            <person name="Stewart E.J."/>
            <person name="Dubin M.J."/>
            <person name="Zengler K."/>
            <person name="Knight R."/>
            <person name="Gilbert J.A."/>
            <person name="Clardy J."/>
            <person name="Lewis K."/>
        </authorList>
    </citation>
    <scope>NUCLEOTIDE SEQUENCE [LARGE SCALE GENOMIC DNA]</scope>
    <source>
        <strain evidence="2 3">KLE1738</strain>
    </source>
</reference>
<sequence>MKVLFVNCCIRGEASRTLRLCRVAIEAIHTTFPTAEVEELCLDQEALLPLHSDTLAQRHALEVAQAFDHPMFRYARQFAAADVILVGAPYWEYQFPALLRCYVEHISVSGLTFAYGEDGRPHGLCKGDRLFYLTTAGGPILDRNCGFDYLKTLLGNMMDFKKMDYVAAECTDVIGYPVEEELQKAEEQVRAQIQSWR</sequence>
<dbReference type="AlphaFoldDB" id="A0A3E2B620"/>
<dbReference type="PANTHER" id="PTHR43741">
    <property type="entry name" value="FMN-DEPENDENT NADH-AZOREDUCTASE 1"/>
    <property type="match status" value="1"/>
</dbReference>
<dbReference type="OrthoDB" id="9805013at2"/>
<dbReference type="Pfam" id="PF02525">
    <property type="entry name" value="Flavodoxin_2"/>
    <property type="match status" value="1"/>
</dbReference>
<dbReference type="InterPro" id="IPR050104">
    <property type="entry name" value="FMN-dep_NADH:Q_OxRdtase_AzoR1"/>
</dbReference>
<organism evidence="2 3">
    <name type="scientific">Evtepia gabavorous</name>
    <dbReference type="NCBI Taxonomy" id="2211183"/>
    <lineage>
        <taxon>Bacteria</taxon>
        <taxon>Bacillati</taxon>
        <taxon>Bacillota</taxon>
        <taxon>Clostridia</taxon>
        <taxon>Eubacteriales</taxon>
        <taxon>Evtepia</taxon>
    </lineage>
</organism>
<dbReference type="Proteomes" id="UP000260649">
    <property type="component" value="Unassembled WGS sequence"/>
</dbReference>
<dbReference type="SUPFAM" id="SSF52218">
    <property type="entry name" value="Flavoproteins"/>
    <property type="match status" value="1"/>
</dbReference>
<feature type="domain" description="Flavodoxin-like fold" evidence="1">
    <location>
        <begin position="1"/>
        <end position="192"/>
    </location>
</feature>
<dbReference type="RefSeq" id="WP_021918807.1">
    <property type="nucleotide sequence ID" value="NZ_CAKXKJ010000010.1"/>
</dbReference>
<dbReference type="EMBL" id="QQRQ01000002">
    <property type="protein sequence ID" value="RFT07459.1"/>
    <property type="molecule type" value="Genomic_DNA"/>
</dbReference>
<dbReference type="InterPro" id="IPR003680">
    <property type="entry name" value="Flavodoxin_fold"/>
</dbReference>
<evidence type="ECO:0000259" key="1">
    <source>
        <dbReference type="Pfam" id="PF02525"/>
    </source>
</evidence>
<gene>
    <name evidence="2" type="ORF">DV520_02095</name>
</gene>
<dbReference type="GeneID" id="97994529"/>
<dbReference type="PANTHER" id="PTHR43741:SF4">
    <property type="entry name" value="FMN-DEPENDENT NADH:QUINONE OXIDOREDUCTASE"/>
    <property type="match status" value="1"/>
</dbReference>